<organism evidence="5 6">
    <name type="scientific">Saxophila tyrrhenica</name>
    <dbReference type="NCBI Taxonomy" id="1690608"/>
    <lineage>
        <taxon>Eukaryota</taxon>
        <taxon>Fungi</taxon>
        <taxon>Dikarya</taxon>
        <taxon>Ascomycota</taxon>
        <taxon>Pezizomycotina</taxon>
        <taxon>Dothideomycetes</taxon>
        <taxon>Dothideomycetidae</taxon>
        <taxon>Mycosphaerellales</taxon>
        <taxon>Extremaceae</taxon>
        <taxon>Saxophila</taxon>
    </lineage>
</organism>
<keyword evidence="3" id="KW-0812">Transmembrane</keyword>
<dbReference type="Pfam" id="PF07690">
    <property type="entry name" value="MFS_1"/>
    <property type="match status" value="1"/>
</dbReference>
<evidence type="ECO:0000256" key="2">
    <source>
        <dbReference type="ARBA" id="ARBA00006727"/>
    </source>
</evidence>
<feature type="transmembrane region" description="Helical" evidence="3">
    <location>
        <begin position="372"/>
        <end position="392"/>
    </location>
</feature>
<dbReference type="Proteomes" id="UP001337655">
    <property type="component" value="Unassembled WGS sequence"/>
</dbReference>
<comment type="subcellular location">
    <subcellularLocation>
        <location evidence="1">Membrane</location>
        <topology evidence="1">Multi-pass membrane protein</topology>
    </subcellularLocation>
</comment>
<dbReference type="RefSeq" id="XP_064661636.1">
    <property type="nucleotide sequence ID" value="XM_064800297.1"/>
</dbReference>
<dbReference type="PANTHER" id="PTHR11360:SF287">
    <property type="entry name" value="MFS MONOCARBOXYLATE TRANSPORTER"/>
    <property type="match status" value="1"/>
</dbReference>
<feature type="transmembrane region" description="Helical" evidence="3">
    <location>
        <begin position="308"/>
        <end position="327"/>
    </location>
</feature>
<feature type="transmembrane region" description="Helical" evidence="3">
    <location>
        <begin position="277"/>
        <end position="301"/>
    </location>
</feature>
<sequence>MEQAIIEAHELVDRPNETTDWTELDQGQHSLPRPDGGKDAWLFLCSCFILEALVWGMPFSYGVFQTHYTANFASASSSIAAIGTSQTGIMYLSTPLLALLMQRWPRLRRLGMYAGAVIAITAMVAASFCNSVSGLLATQGVMYAIGGMTLYYPAMVYVDEWFVARKGTAYGVMWAGTGSAGVVVPFLLQWLLDSYGFRVALRVWAVVLVVGITPCLFWVKPRLPITSSNALRPVNFGFMKHPPFWIFLAGVVFQSLSFFLPPLWLPSFAAEIGLPKFAGPLGLAVINLANCFGAPMVGWLVDRFHVSVALSITTLGQVVAIFVFWGLTSSQAMFYMFALTFGLFGGGFSSTWSRYAPAMEKQSGNERTEAGLVLSLMCAGRGIGAVITGPLSEALLEGGWSSRASFAYGTDYGVLILFSGVFATLGGTACVGRLLKLL</sequence>
<feature type="domain" description="Major facilitator superfamily (MFS) profile" evidence="4">
    <location>
        <begin position="243"/>
        <end position="438"/>
    </location>
</feature>
<feature type="transmembrane region" description="Helical" evidence="3">
    <location>
        <begin position="412"/>
        <end position="435"/>
    </location>
</feature>
<feature type="transmembrane region" description="Helical" evidence="3">
    <location>
        <begin position="79"/>
        <end position="98"/>
    </location>
</feature>
<dbReference type="InterPro" id="IPR050327">
    <property type="entry name" value="Proton-linked_MCT"/>
</dbReference>
<dbReference type="PROSITE" id="PS50850">
    <property type="entry name" value="MFS"/>
    <property type="match status" value="1"/>
</dbReference>
<protein>
    <recommendedName>
        <fullName evidence="4">Major facilitator superfamily (MFS) profile domain-containing protein</fullName>
    </recommendedName>
</protein>
<reference evidence="5 6" key="1">
    <citation type="submission" date="2023-08" db="EMBL/GenBank/DDBJ databases">
        <title>Black Yeasts Isolated from many extreme environments.</title>
        <authorList>
            <person name="Coleine C."/>
            <person name="Stajich J.E."/>
            <person name="Selbmann L."/>
        </authorList>
    </citation>
    <scope>NUCLEOTIDE SEQUENCE [LARGE SCALE GENOMIC DNA]</scope>
    <source>
        <strain evidence="5 6">CCFEE 5935</strain>
    </source>
</reference>
<dbReference type="SUPFAM" id="SSF103473">
    <property type="entry name" value="MFS general substrate transporter"/>
    <property type="match status" value="1"/>
</dbReference>
<dbReference type="InterPro" id="IPR036259">
    <property type="entry name" value="MFS_trans_sf"/>
</dbReference>
<feature type="transmembrane region" description="Helical" evidence="3">
    <location>
        <begin position="333"/>
        <end position="352"/>
    </location>
</feature>
<keyword evidence="3" id="KW-1133">Transmembrane helix</keyword>
<feature type="transmembrane region" description="Helical" evidence="3">
    <location>
        <begin position="244"/>
        <end position="265"/>
    </location>
</feature>
<evidence type="ECO:0000256" key="3">
    <source>
        <dbReference type="SAM" id="Phobius"/>
    </source>
</evidence>
<keyword evidence="6" id="KW-1185">Reference proteome</keyword>
<feature type="transmembrane region" description="Helical" evidence="3">
    <location>
        <begin position="40"/>
        <end position="59"/>
    </location>
</feature>
<comment type="similarity">
    <text evidence="2">Belongs to the major facilitator superfamily. Monocarboxylate porter (TC 2.A.1.13) family.</text>
</comment>
<gene>
    <name evidence="5" type="ORF">LTR77_003040</name>
</gene>
<proteinExistence type="inferred from homology"/>
<feature type="transmembrane region" description="Helical" evidence="3">
    <location>
        <begin position="203"/>
        <end position="223"/>
    </location>
</feature>
<dbReference type="AlphaFoldDB" id="A0AAV9PHZ7"/>
<dbReference type="GO" id="GO:0022857">
    <property type="term" value="F:transmembrane transporter activity"/>
    <property type="evidence" value="ECO:0007669"/>
    <property type="project" value="InterPro"/>
</dbReference>
<dbReference type="Gene3D" id="1.20.1250.20">
    <property type="entry name" value="MFS general substrate transporter like domains"/>
    <property type="match status" value="2"/>
</dbReference>
<evidence type="ECO:0000313" key="6">
    <source>
        <dbReference type="Proteomes" id="UP001337655"/>
    </source>
</evidence>
<name>A0AAV9PHZ7_9PEZI</name>
<feature type="transmembrane region" description="Helical" evidence="3">
    <location>
        <begin position="170"/>
        <end position="191"/>
    </location>
</feature>
<comment type="caution">
    <text evidence="5">The sequence shown here is derived from an EMBL/GenBank/DDBJ whole genome shotgun (WGS) entry which is preliminary data.</text>
</comment>
<keyword evidence="3" id="KW-0472">Membrane</keyword>
<dbReference type="GeneID" id="89924387"/>
<feature type="transmembrane region" description="Helical" evidence="3">
    <location>
        <begin position="110"/>
        <end position="128"/>
    </location>
</feature>
<feature type="transmembrane region" description="Helical" evidence="3">
    <location>
        <begin position="140"/>
        <end position="158"/>
    </location>
</feature>
<dbReference type="InterPro" id="IPR011701">
    <property type="entry name" value="MFS"/>
</dbReference>
<evidence type="ECO:0000256" key="1">
    <source>
        <dbReference type="ARBA" id="ARBA00004141"/>
    </source>
</evidence>
<dbReference type="PANTHER" id="PTHR11360">
    <property type="entry name" value="MONOCARBOXYLATE TRANSPORTER"/>
    <property type="match status" value="1"/>
</dbReference>
<dbReference type="EMBL" id="JAVRRT010000004">
    <property type="protein sequence ID" value="KAK5172918.1"/>
    <property type="molecule type" value="Genomic_DNA"/>
</dbReference>
<dbReference type="InterPro" id="IPR020846">
    <property type="entry name" value="MFS_dom"/>
</dbReference>
<accession>A0AAV9PHZ7</accession>
<dbReference type="GO" id="GO:0016020">
    <property type="term" value="C:membrane"/>
    <property type="evidence" value="ECO:0007669"/>
    <property type="project" value="UniProtKB-SubCell"/>
</dbReference>
<evidence type="ECO:0000313" key="5">
    <source>
        <dbReference type="EMBL" id="KAK5172918.1"/>
    </source>
</evidence>
<evidence type="ECO:0000259" key="4">
    <source>
        <dbReference type="PROSITE" id="PS50850"/>
    </source>
</evidence>